<accession>A0A4R2M898</accession>
<evidence type="ECO:0000313" key="5">
    <source>
        <dbReference type="Proteomes" id="UP000295106"/>
    </source>
</evidence>
<dbReference type="AlphaFoldDB" id="A0A4R2M898"/>
<dbReference type="GeneID" id="99684685"/>
<dbReference type="OrthoDB" id="9770517at2"/>
<dbReference type="Gene3D" id="2.20.200.10">
    <property type="entry name" value="Outer membrane efflux proteins (OEP)"/>
    <property type="match status" value="1"/>
</dbReference>
<evidence type="ECO:0000256" key="2">
    <source>
        <dbReference type="RuleBase" id="RU362097"/>
    </source>
</evidence>
<dbReference type="RefSeq" id="WP_132646427.1">
    <property type="nucleotide sequence ID" value="NZ_CP181386.1"/>
</dbReference>
<proteinExistence type="inferred from homology"/>
<comment type="caution">
    <text evidence="4">The sequence shown here is derived from an EMBL/GenBank/DDBJ whole genome shotgun (WGS) entry which is preliminary data.</text>
</comment>
<keyword evidence="2" id="KW-0812">Transmembrane</keyword>
<keyword evidence="2" id="KW-1134">Transmembrane beta strand</keyword>
<dbReference type="GO" id="GO:0005886">
    <property type="term" value="C:plasma membrane"/>
    <property type="evidence" value="ECO:0007669"/>
    <property type="project" value="UniProtKB-SubCell"/>
</dbReference>
<dbReference type="EMBL" id="SLXD01000005">
    <property type="protein sequence ID" value="TCP02882.1"/>
    <property type="molecule type" value="Genomic_DNA"/>
</dbReference>
<feature type="signal peptide" evidence="2">
    <location>
        <begin position="1"/>
        <end position="22"/>
    </location>
</feature>
<keyword evidence="2" id="KW-0564">Palmitate</keyword>
<dbReference type="SUPFAM" id="SSF56954">
    <property type="entry name" value="Outer membrane efflux proteins (OEP)"/>
    <property type="match status" value="1"/>
</dbReference>
<dbReference type="Proteomes" id="UP000295106">
    <property type="component" value="Unassembled WGS sequence"/>
</dbReference>
<dbReference type="InterPro" id="IPR010131">
    <property type="entry name" value="MdtP/NodT-like"/>
</dbReference>
<protein>
    <submittedName>
        <fullName evidence="4">Multidrug efflux system outer membrane protein</fullName>
    </submittedName>
</protein>
<sequence>MNRKIPFALAALTLALAGCANLAPTYERPPAPVPAAFPAAGADAASDAQRPWRQQFDDPRLVQLVELALVNNRDLRVAVASVEQARAQYRVQDAARRPTLQASGSGDAARTPADLSGTGRTLVSHSYGATVGISAYELDFFGRVRNLSEQALAQYAATEEARRASQITVVAEVAQAYLGWSADLQRMALARQTLDSRLQTVALTERRLAAGADSALALRQQQSSLESARGEVQRLKAVLATDREALAVLIGGPVPPALAPQALDPAATPAGLQIAAGLPSELLLRRPDLLESEHQLRAATANIGVARAAFYPRIALTASAGSASAELSGLFNGGSGSWSFVPQVSLPIFDGGANSANLEAARAARDIALAQYEKAIQVAFQEVAQALAEREALGERIAAQQALLKASGSALELARARWERGADSWLEVLDAQRTHDSAQQGLVDLRQQQVDNGITLYKALGGGTA</sequence>
<reference evidence="4 5" key="1">
    <citation type="submission" date="2019-03" db="EMBL/GenBank/DDBJ databases">
        <title>Genomic Encyclopedia of Type Strains, Phase IV (KMG-IV): sequencing the most valuable type-strain genomes for metagenomic binning, comparative biology and taxonomic classification.</title>
        <authorList>
            <person name="Goeker M."/>
        </authorList>
    </citation>
    <scope>NUCLEOTIDE SEQUENCE [LARGE SCALE GENOMIC DNA]</scope>
    <source>
        <strain evidence="4 5">DSM 1709</strain>
    </source>
</reference>
<name>A0A4R2M898_RUBGE</name>
<comment type="similarity">
    <text evidence="1 2">Belongs to the outer membrane factor (OMF) (TC 1.B.17) family.</text>
</comment>
<dbReference type="InterPro" id="IPR003423">
    <property type="entry name" value="OMP_efflux"/>
</dbReference>
<evidence type="ECO:0000256" key="3">
    <source>
        <dbReference type="SAM" id="MobiDB-lite"/>
    </source>
</evidence>
<organism evidence="4 5">
    <name type="scientific">Rubrivivax gelatinosus</name>
    <name type="common">Rhodocyclus gelatinosus</name>
    <name type="synonym">Rhodopseudomonas gelatinosa</name>
    <dbReference type="NCBI Taxonomy" id="28068"/>
    <lineage>
        <taxon>Bacteria</taxon>
        <taxon>Pseudomonadati</taxon>
        <taxon>Pseudomonadota</taxon>
        <taxon>Betaproteobacteria</taxon>
        <taxon>Burkholderiales</taxon>
        <taxon>Sphaerotilaceae</taxon>
        <taxon>Rubrivivax</taxon>
    </lineage>
</organism>
<dbReference type="PANTHER" id="PTHR30203:SF32">
    <property type="entry name" value="CATION EFFLUX SYSTEM PROTEIN CUSC"/>
    <property type="match status" value="1"/>
</dbReference>
<dbReference type="NCBIfam" id="TIGR01845">
    <property type="entry name" value="outer_NodT"/>
    <property type="match status" value="1"/>
</dbReference>
<dbReference type="PROSITE" id="PS51257">
    <property type="entry name" value="PROKAR_LIPOPROTEIN"/>
    <property type="match status" value="1"/>
</dbReference>
<keyword evidence="2" id="KW-0472">Membrane</keyword>
<evidence type="ECO:0000256" key="1">
    <source>
        <dbReference type="ARBA" id="ARBA00007613"/>
    </source>
</evidence>
<keyword evidence="2" id="KW-0449">Lipoprotein</keyword>
<feature type="region of interest" description="Disordered" evidence="3">
    <location>
        <begin position="96"/>
        <end position="116"/>
    </location>
</feature>
<gene>
    <name evidence="4" type="ORF">EV684_10548</name>
</gene>
<dbReference type="Pfam" id="PF02321">
    <property type="entry name" value="OEP"/>
    <property type="match status" value="2"/>
</dbReference>
<dbReference type="Gene3D" id="1.20.1600.10">
    <property type="entry name" value="Outer membrane efflux proteins (OEP)"/>
    <property type="match status" value="1"/>
</dbReference>
<evidence type="ECO:0000313" key="4">
    <source>
        <dbReference type="EMBL" id="TCP02882.1"/>
    </source>
</evidence>
<dbReference type="GO" id="GO:0015562">
    <property type="term" value="F:efflux transmembrane transporter activity"/>
    <property type="evidence" value="ECO:0007669"/>
    <property type="project" value="InterPro"/>
</dbReference>
<comment type="subcellular location">
    <subcellularLocation>
        <location evidence="2">Cell membrane</location>
        <topology evidence="2">Lipid-anchor</topology>
    </subcellularLocation>
</comment>
<feature type="chain" id="PRO_5021035987" evidence="2">
    <location>
        <begin position="23"/>
        <end position="465"/>
    </location>
</feature>
<keyword evidence="2" id="KW-0732">Signal</keyword>
<dbReference type="PANTHER" id="PTHR30203">
    <property type="entry name" value="OUTER MEMBRANE CATION EFFLUX PROTEIN"/>
    <property type="match status" value="1"/>
</dbReference>